<accession>W7DR66</accession>
<dbReference type="GeneID" id="26257458"/>
<keyword evidence="2" id="KW-1185">Reference proteome</keyword>
<reference evidence="1 2" key="1">
    <citation type="journal article" date="2013" name="PLoS Genet.">
        <title>Comparative genome structure, secondary metabolite, and effector coding capacity across Cochliobolus pathogens.</title>
        <authorList>
            <person name="Condon B.J."/>
            <person name="Leng Y."/>
            <person name="Wu D."/>
            <person name="Bushley K.E."/>
            <person name="Ohm R.A."/>
            <person name="Otillar R."/>
            <person name="Martin J."/>
            <person name="Schackwitz W."/>
            <person name="Grimwood J."/>
            <person name="MohdZainudin N."/>
            <person name="Xue C."/>
            <person name="Wang R."/>
            <person name="Manning V.A."/>
            <person name="Dhillon B."/>
            <person name="Tu Z.J."/>
            <person name="Steffenson B.J."/>
            <person name="Salamov A."/>
            <person name="Sun H."/>
            <person name="Lowry S."/>
            <person name="LaButti K."/>
            <person name="Han J."/>
            <person name="Copeland A."/>
            <person name="Lindquist E."/>
            <person name="Barry K."/>
            <person name="Schmutz J."/>
            <person name="Baker S.E."/>
            <person name="Ciuffetti L.M."/>
            <person name="Grigoriev I.V."/>
            <person name="Zhong S."/>
            <person name="Turgeon B.G."/>
        </authorList>
    </citation>
    <scope>NUCLEOTIDE SEQUENCE [LARGE SCALE GENOMIC DNA]</scope>
    <source>
        <strain evidence="1 2">FI3</strain>
    </source>
</reference>
<dbReference type="Proteomes" id="UP000054337">
    <property type="component" value="Unassembled WGS sequence"/>
</dbReference>
<dbReference type="AlphaFoldDB" id="W7DR66"/>
<evidence type="ECO:0000313" key="1">
    <source>
        <dbReference type="EMBL" id="EUN20753.1"/>
    </source>
</evidence>
<protein>
    <submittedName>
        <fullName evidence="1">Uncharacterized protein</fullName>
    </submittedName>
</protein>
<evidence type="ECO:0000313" key="2">
    <source>
        <dbReference type="Proteomes" id="UP000054337"/>
    </source>
</evidence>
<dbReference type="RefSeq" id="XP_014550327.1">
    <property type="nucleotide sequence ID" value="XM_014694841.1"/>
</dbReference>
<organism evidence="1 2">
    <name type="scientific">Bipolaris victoriae (strain FI3)</name>
    <name type="common">Victoria blight of oats agent</name>
    <name type="synonym">Cochliobolus victoriae</name>
    <dbReference type="NCBI Taxonomy" id="930091"/>
    <lineage>
        <taxon>Eukaryota</taxon>
        <taxon>Fungi</taxon>
        <taxon>Dikarya</taxon>
        <taxon>Ascomycota</taxon>
        <taxon>Pezizomycotina</taxon>
        <taxon>Dothideomycetes</taxon>
        <taxon>Pleosporomycetidae</taxon>
        <taxon>Pleosporales</taxon>
        <taxon>Pleosporineae</taxon>
        <taxon>Pleosporaceae</taxon>
        <taxon>Bipolaris</taxon>
    </lineage>
</organism>
<gene>
    <name evidence="1" type="ORF">COCVIDRAFT_43118</name>
</gene>
<proteinExistence type="predicted"/>
<dbReference type="HOGENOM" id="CLU_173505_0_0_1"/>
<sequence length="85" mass="9474">MKISGQVHHSVEGDLGRLAERGSVYRAHTTHEGFGESLRMEYGYGEDIHPLSSWKRSRMENNADVALGNTRIVVVETVAYSESLP</sequence>
<dbReference type="EMBL" id="KI968894">
    <property type="protein sequence ID" value="EUN20753.1"/>
    <property type="molecule type" value="Genomic_DNA"/>
</dbReference>
<name>W7DR66_BIPV3</name>